<evidence type="ECO:0008006" key="3">
    <source>
        <dbReference type="Google" id="ProtNLM"/>
    </source>
</evidence>
<sequence>MTTPTSSGAFTTTGPVLVGTGWKATTAFKVFCISPSRPLTITFPSQMLRDRYVPYLTKAVDQLVALGVNISLGGVEAVNWNVIPGEGRIQYGEAYRPVGTPGYSQGVPCYDPTNYSLWGGYVRIDSEYWDGSWNISPTVLANTLVHELGHCLGLDHPNVDLNNDGTVASYEAVKDPTNGCTPIMTNPNGGFQDDRAGTFTPYDLTGIKRMMANATALGVS</sequence>
<proteinExistence type="predicted"/>
<dbReference type="RefSeq" id="WP_346100500.1">
    <property type="nucleotide sequence ID" value="NZ_BAAABY010000070.1"/>
</dbReference>
<dbReference type="EMBL" id="BAAABY010000070">
    <property type="protein sequence ID" value="GAA0501194.1"/>
    <property type="molecule type" value="Genomic_DNA"/>
</dbReference>
<dbReference type="SUPFAM" id="SSF55486">
    <property type="entry name" value="Metalloproteases ('zincins'), catalytic domain"/>
    <property type="match status" value="1"/>
</dbReference>
<reference evidence="2" key="1">
    <citation type="journal article" date="2019" name="Int. J. Syst. Evol. Microbiol.">
        <title>The Global Catalogue of Microorganisms (GCM) 10K type strain sequencing project: providing services to taxonomists for standard genome sequencing and annotation.</title>
        <authorList>
            <consortium name="The Broad Institute Genomics Platform"/>
            <consortium name="The Broad Institute Genome Sequencing Center for Infectious Disease"/>
            <person name="Wu L."/>
            <person name="Ma J."/>
        </authorList>
    </citation>
    <scope>NUCLEOTIDE SEQUENCE [LARGE SCALE GENOMIC DNA]</scope>
    <source>
        <strain evidence="2">JCM 4805</strain>
    </source>
</reference>
<name>A0ABP3LHW1_9ACTN</name>
<evidence type="ECO:0000313" key="1">
    <source>
        <dbReference type="EMBL" id="GAA0501194.1"/>
    </source>
</evidence>
<dbReference type="Gene3D" id="3.40.390.10">
    <property type="entry name" value="Collagenase (Catalytic Domain)"/>
    <property type="match status" value="1"/>
</dbReference>
<dbReference type="Proteomes" id="UP001500909">
    <property type="component" value="Unassembled WGS sequence"/>
</dbReference>
<accession>A0ABP3LHW1</accession>
<keyword evidence="2" id="KW-1185">Reference proteome</keyword>
<organism evidence="1 2">
    <name type="scientific">Streptomyces olivaceiscleroticus</name>
    <dbReference type="NCBI Taxonomy" id="68245"/>
    <lineage>
        <taxon>Bacteria</taxon>
        <taxon>Bacillati</taxon>
        <taxon>Actinomycetota</taxon>
        <taxon>Actinomycetes</taxon>
        <taxon>Kitasatosporales</taxon>
        <taxon>Streptomycetaceae</taxon>
        <taxon>Streptomyces</taxon>
    </lineage>
</organism>
<comment type="caution">
    <text evidence="1">The sequence shown here is derived from an EMBL/GenBank/DDBJ whole genome shotgun (WGS) entry which is preliminary data.</text>
</comment>
<evidence type="ECO:0000313" key="2">
    <source>
        <dbReference type="Proteomes" id="UP001500909"/>
    </source>
</evidence>
<gene>
    <name evidence="1" type="ORF">GCM10010361_78430</name>
</gene>
<protein>
    <recommendedName>
        <fullName evidence="3">Peptidase M10 metallopeptidase domain-containing protein</fullName>
    </recommendedName>
</protein>
<dbReference type="InterPro" id="IPR024079">
    <property type="entry name" value="MetalloPept_cat_dom_sf"/>
</dbReference>